<accession>A0A6A4Q8T9</accession>
<evidence type="ECO:0008006" key="3">
    <source>
        <dbReference type="Google" id="ProtNLM"/>
    </source>
</evidence>
<name>A0A6A4Q8T9_LUPAL</name>
<keyword evidence="2" id="KW-1185">Reference proteome</keyword>
<dbReference type="Proteomes" id="UP000447434">
    <property type="component" value="Chromosome 7"/>
</dbReference>
<dbReference type="OrthoDB" id="5562961at2759"/>
<dbReference type="PANTHER" id="PTHR34368">
    <property type="entry name" value="OS01G0962200 PROTEIN"/>
    <property type="match status" value="1"/>
</dbReference>
<comment type="caution">
    <text evidence="1">The sequence shown here is derived from an EMBL/GenBank/DDBJ whole genome shotgun (WGS) entry which is preliminary data.</text>
</comment>
<dbReference type="AlphaFoldDB" id="A0A6A4Q8T9"/>
<dbReference type="EMBL" id="WOCE01000007">
    <property type="protein sequence ID" value="KAE9610327.1"/>
    <property type="molecule type" value="Genomic_DNA"/>
</dbReference>
<reference evidence="2" key="1">
    <citation type="journal article" date="2020" name="Nat. Commun.">
        <title>Genome sequence of the cluster root forming white lupin.</title>
        <authorList>
            <person name="Hufnagel B."/>
            <person name="Marques A."/>
            <person name="Soriano A."/>
            <person name="Marques L."/>
            <person name="Divol F."/>
            <person name="Doumas P."/>
            <person name="Sallet E."/>
            <person name="Mancinotti D."/>
            <person name="Carrere S."/>
            <person name="Marande W."/>
            <person name="Arribat S."/>
            <person name="Keller J."/>
            <person name="Huneau C."/>
            <person name="Blein T."/>
            <person name="Aime D."/>
            <person name="Laguerre M."/>
            <person name="Taylor J."/>
            <person name="Schubert V."/>
            <person name="Nelson M."/>
            <person name="Geu-Flores F."/>
            <person name="Crespi M."/>
            <person name="Gallardo-Guerrero K."/>
            <person name="Delaux P.-M."/>
            <person name="Salse J."/>
            <person name="Berges H."/>
            <person name="Guyot R."/>
            <person name="Gouzy J."/>
            <person name="Peret B."/>
        </authorList>
    </citation>
    <scope>NUCLEOTIDE SEQUENCE [LARGE SCALE GENOMIC DNA]</scope>
    <source>
        <strain evidence="2">cv. Amiga</strain>
    </source>
</reference>
<proteinExistence type="predicted"/>
<organism evidence="1 2">
    <name type="scientific">Lupinus albus</name>
    <name type="common">White lupine</name>
    <name type="synonym">Lupinus termis</name>
    <dbReference type="NCBI Taxonomy" id="3870"/>
    <lineage>
        <taxon>Eukaryota</taxon>
        <taxon>Viridiplantae</taxon>
        <taxon>Streptophyta</taxon>
        <taxon>Embryophyta</taxon>
        <taxon>Tracheophyta</taxon>
        <taxon>Spermatophyta</taxon>
        <taxon>Magnoliopsida</taxon>
        <taxon>eudicotyledons</taxon>
        <taxon>Gunneridae</taxon>
        <taxon>Pentapetalae</taxon>
        <taxon>rosids</taxon>
        <taxon>fabids</taxon>
        <taxon>Fabales</taxon>
        <taxon>Fabaceae</taxon>
        <taxon>Papilionoideae</taxon>
        <taxon>50 kb inversion clade</taxon>
        <taxon>genistoids sensu lato</taxon>
        <taxon>core genistoids</taxon>
        <taxon>Genisteae</taxon>
        <taxon>Lupinus</taxon>
    </lineage>
</organism>
<evidence type="ECO:0000313" key="1">
    <source>
        <dbReference type="EMBL" id="KAE9610327.1"/>
    </source>
</evidence>
<sequence length="80" mass="8864">MALLLPPVYTQSNYWLWASAFYPLAMLQETADKVIYACTFHTVSGHTLKHLSAAMVPVLLTIMLAKRSVDSGKLLHAKST</sequence>
<protein>
    <recommendedName>
        <fullName evidence="3">Alkaline ceramidase</fullName>
    </recommendedName>
</protein>
<evidence type="ECO:0000313" key="2">
    <source>
        <dbReference type="Proteomes" id="UP000447434"/>
    </source>
</evidence>
<dbReference type="PANTHER" id="PTHR34368:SF7">
    <property type="entry name" value="ALKALINE PHYTOCERAMIDASE (APHC)"/>
    <property type="match status" value="1"/>
</dbReference>
<gene>
    <name evidence="1" type="ORF">Lalb_Chr07g0185451</name>
</gene>